<name>A0A7Z2YDE6_9VIBR</name>
<dbReference type="Proteomes" id="UP000464262">
    <property type="component" value="Chromosome 1"/>
</dbReference>
<dbReference type="KEGG" id="vas:GT360_05930"/>
<dbReference type="PANTHER" id="PTHR43482:SF1">
    <property type="entry name" value="PROTEIN AST1-RELATED"/>
    <property type="match status" value="1"/>
</dbReference>
<evidence type="ECO:0000313" key="3">
    <source>
        <dbReference type="Proteomes" id="UP000464262"/>
    </source>
</evidence>
<sequence length="313" mass="34150">MKSQRVWHFQNKNNTVSLDAVEKPSLLGGEILVQNYAIGINPVDWKFIKANPLNWLDGHVPGVDGAGVIVEVGEGVDTQLIGTRVAYHAFLNENGSFAEFTTLKAERVMVLPDSLSFEQAAALPCPMLTAWQAFEKVPLTRQRDVLVVGFGAVNNLVTQFLIGAGYVVDVVSASLSQEYAAKIGVRQVFRQQSNVEGKYFAAFDAVSGENAAKLVPLLRANGHIVCIQDRIPAPIDPAFTRTISYHELALGALHEYGDLEDWKTLMQNGEALLQRIADGHIGIADIATFDFEEMPKALANSEKTKAKTVVLTS</sequence>
<dbReference type="EMBL" id="CP047475">
    <property type="protein sequence ID" value="QIA63079.1"/>
    <property type="molecule type" value="Genomic_DNA"/>
</dbReference>
<gene>
    <name evidence="2" type="ORF">GT360_05930</name>
</gene>
<evidence type="ECO:0000313" key="2">
    <source>
        <dbReference type="EMBL" id="QIA63079.1"/>
    </source>
</evidence>
<reference evidence="2 3" key="1">
    <citation type="submission" date="2020-01" db="EMBL/GenBank/DDBJ databases">
        <title>Whole genome and functional gene identification of agarase of Vibrio HN897.</title>
        <authorList>
            <person name="Liu Y."/>
            <person name="Zhao Z."/>
        </authorList>
    </citation>
    <scope>NUCLEOTIDE SEQUENCE [LARGE SCALE GENOMIC DNA]</scope>
    <source>
        <strain evidence="2 3">HN897</strain>
    </source>
</reference>
<dbReference type="InterPro" id="IPR013154">
    <property type="entry name" value="ADH-like_N"/>
</dbReference>
<dbReference type="Gene3D" id="3.40.50.720">
    <property type="entry name" value="NAD(P)-binding Rossmann-like Domain"/>
    <property type="match status" value="1"/>
</dbReference>
<protein>
    <submittedName>
        <fullName evidence="2">Alcohol dehydrogenase catalytic domain-containing protein</fullName>
    </submittedName>
</protein>
<dbReference type="InterPro" id="IPR011032">
    <property type="entry name" value="GroES-like_sf"/>
</dbReference>
<evidence type="ECO:0000259" key="1">
    <source>
        <dbReference type="SMART" id="SM00829"/>
    </source>
</evidence>
<accession>A0A7Z2YDE6</accession>
<dbReference type="GO" id="GO:0016491">
    <property type="term" value="F:oxidoreductase activity"/>
    <property type="evidence" value="ECO:0007669"/>
    <property type="project" value="InterPro"/>
</dbReference>
<dbReference type="SUPFAM" id="SSF51735">
    <property type="entry name" value="NAD(P)-binding Rossmann-fold domains"/>
    <property type="match status" value="1"/>
</dbReference>
<proteinExistence type="predicted"/>
<dbReference type="CDD" id="cd08271">
    <property type="entry name" value="MDR5"/>
    <property type="match status" value="1"/>
</dbReference>
<dbReference type="SMART" id="SM00829">
    <property type="entry name" value="PKS_ER"/>
    <property type="match status" value="1"/>
</dbReference>
<dbReference type="PANTHER" id="PTHR43482">
    <property type="entry name" value="PROTEIN AST1-RELATED"/>
    <property type="match status" value="1"/>
</dbReference>
<keyword evidence="3" id="KW-1185">Reference proteome</keyword>
<dbReference type="AlphaFoldDB" id="A0A7Z2YDE6"/>
<dbReference type="InterPro" id="IPR052585">
    <property type="entry name" value="Lipid_raft_assoc_Zn_ADH"/>
</dbReference>
<organism evidence="2 3">
    <name type="scientific">Vibrio astriarenae</name>
    <dbReference type="NCBI Taxonomy" id="1481923"/>
    <lineage>
        <taxon>Bacteria</taxon>
        <taxon>Pseudomonadati</taxon>
        <taxon>Pseudomonadota</taxon>
        <taxon>Gammaproteobacteria</taxon>
        <taxon>Vibrionales</taxon>
        <taxon>Vibrionaceae</taxon>
        <taxon>Vibrio</taxon>
    </lineage>
</organism>
<dbReference type="InterPro" id="IPR036291">
    <property type="entry name" value="NAD(P)-bd_dom_sf"/>
</dbReference>
<dbReference type="RefSeq" id="WP_164647984.1">
    <property type="nucleotide sequence ID" value="NZ_CP047475.1"/>
</dbReference>
<dbReference type="Gene3D" id="3.90.180.10">
    <property type="entry name" value="Medium-chain alcohol dehydrogenases, catalytic domain"/>
    <property type="match status" value="1"/>
</dbReference>
<feature type="domain" description="Enoyl reductase (ER)" evidence="1">
    <location>
        <begin position="11"/>
        <end position="310"/>
    </location>
</feature>
<dbReference type="Pfam" id="PF08240">
    <property type="entry name" value="ADH_N"/>
    <property type="match status" value="1"/>
</dbReference>
<dbReference type="SUPFAM" id="SSF50129">
    <property type="entry name" value="GroES-like"/>
    <property type="match status" value="1"/>
</dbReference>
<dbReference type="InterPro" id="IPR020843">
    <property type="entry name" value="ER"/>
</dbReference>